<evidence type="ECO:0000256" key="3">
    <source>
        <dbReference type="SAM" id="Phobius"/>
    </source>
</evidence>
<evidence type="ECO:0000256" key="2">
    <source>
        <dbReference type="SAM" id="MobiDB-lite"/>
    </source>
</evidence>
<feature type="compositionally biased region" description="Polar residues" evidence="2">
    <location>
        <begin position="471"/>
        <end position="484"/>
    </location>
</feature>
<organism evidence="4 5">
    <name type="scientific">Ambrosiozyma monospora</name>
    <name type="common">Yeast</name>
    <name type="synonym">Endomycopsis monosporus</name>
    <dbReference type="NCBI Taxonomy" id="43982"/>
    <lineage>
        <taxon>Eukaryota</taxon>
        <taxon>Fungi</taxon>
        <taxon>Dikarya</taxon>
        <taxon>Ascomycota</taxon>
        <taxon>Saccharomycotina</taxon>
        <taxon>Pichiomycetes</taxon>
        <taxon>Pichiales</taxon>
        <taxon>Pichiaceae</taxon>
        <taxon>Ambrosiozyma</taxon>
    </lineage>
</organism>
<evidence type="ECO:0000313" key="5">
    <source>
        <dbReference type="Proteomes" id="UP001165063"/>
    </source>
</evidence>
<feature type="transmembrane region" description="Helical" evidence="3">
    <location>
        <begin position="75"/>
        <end position="95"/>
    </location>
</feature>
<feature type="compositionally biased region" description="Polar residues" evidence="2">
    <location>
        <begin position="492"/>
        <end position="513"/>
    </location>
</feature>
<keyword evidence="5" id="KW-1185">Reference proteome</keyword>
<keyword evidence="3" id="KW-0812">Transmembrane</keyword>
<dbReference type="AlphaFoldDB" id="A0A9W7DKH1"/>
<feature type="transmembrane region" description="Helical" evidence="3">
    <location>
        <begin position="41"/>
        <end position="63"/>
    </location>
</feature>
<keyword evidence="3" id="KW-1133">Transmembrane helix</keyword>
<evidence type="ECO:0000256" key="1">
    <source>
        <dbReference type="SAM" id="Coils"/>
    </source>
</evidence>
<dbReference type="Proteomes" id="UP001165063">
    <property type="component" value="Unassembled WGS sequence"/>
</dbReference>
<feature type="compositionally biased region" description="Basic and acidic residues" evidence="2">
    <location>
        <begin position="355"/>
        <end position="368"/>
    </location>
</feature>
<keyword evidence="1" id="KW-0175">Coiled coil</keyword>
<comment type="caution">
    <text evidence="4">The sequence shown here is derived from an EMBL/GenBank/DDBJ whole genome shotgun (WGS) entry which is preliminary data.</text>
</comment>
<accession>A0A9W7DKH1</accession>
<sequence>MKNLSSFKLVDLLRSQAEQQQQLQQQLQEQLNNINSNGLPIITKVIELITTSSCIVLISYMLLENTKYSYYIPPLHVNPPLFISLALLITALLIINRYYHTSALSPELQFGLELEKFKLPTLRIQRSRSGSGSGSKSEANLARSAALQTLQRNRTFNLNTPANSGVETPSSKRAMPFDHHRSARSFSLIKVTPPNQSISGEDLFFNTTSPVSSASLRRLSSSGSAYGKLRSRATSTSGTCLTPPLNRLSGGQFQYRNFSCSPTPISSPNSIFPTNTSITNPTASDDSRLLFMDPPASTKLPTLNNVYSNTPSKSNNLSHINLYRVNSVIKRSHSCVPNPRPKVVLSMSSISSPDLSRDSATDGIHECHSASSSKSSSANTSRSTSPPSSPLLSFQSDSTSPVLSPVFDHSFDSYSSMSPMPKLTVDKMNRRSLFLENYEHLKKQQGSSSNERAGLQISSSSPHRRSLSTSVTQQYPQRQHLFSTSRRRNFTLDISSESDNSTLGHGHSQSVDSSVGLGLGAPSSSNSVSTLSFTSLKNYFSHSSQGNIPPVSSTGEMTLRPLRLVNGVN</sequence>
<feature type="coiled-coil region" evidence="1">
    <location>
        <begin position="9"/>
        <end position="37"/>
    </location>
</feature>
<proteinExistence type="predicted"/>
<feature type="region of interest" description="Disordered" evidence="2">
    <location>
        <begin position="349"/>
        <end position="398"/>
    </location>
</feature>
<protein>
    <submittedName>
        <fullName evidence="4">Unnamed protein product</fullName>
    </submittedName>
</protein>
<feature type="region of interest" description="Disordered" evidence="2">
    <location>
        <begin position="441"/>
        <end position="518"/>
    </location>
</feature>
<keyword evidence="3" id="KW-0472">Membrane</keyword>
<gene>
    <name evidence="4" type="ORF">Amon01_000451700</name>
</gene>
<reference evidence="4" key="1">
    <citation type="submission" date="2023-04" db="EMBL/GenBank/DDBJ databases">
        <title>Ambrosiozyma monospora NBRC 1965.</title>
        <authorList>
            <person name="Ichikawa N."/>
            <person name="Sato H."/>
            <person name="Tonouchi N."/>
        </authorList>
    </citation>
    <scope>NUCLEOTIDE SEQUENCE</scope>
    <source>
        <strain evidence="4">NBRC 1965</strain>
    </source>
</reference>
<feature type="compositionally biased region" description="Low complexity" evidence="2">
    <location>
        <begin position="369"/>
        <end position="398"/>
    </location>
</feature>
<evidence type="ECO:0000313" key="4">
    <source>
        <dbReference type="EMBL" id="GMG35238.1"/>
    </source>
</evidence>
<dbReference type="EMBL" id="BSXU01002194">
    <property type="protein sequence ID" value="GMG35238.1"/>
    <property type="molecule type" value="Genomic_DNA"/>
</dbReference>
<name>A0A9W7DKH1_AMBMO</name>